<dbReference type="InterPro" id="IPR037590">
    <property type="entry name" value="WDR24"/>
</dbReference>
<dbReference type="SMART" id="SM00320">
    <property type="entry name" value="WD40"/>
    <property type="match status" value="4"/>
</dbReference>
<feature type="region of interest" description="Disordered" evidence="7">
    <location>
        <begin position="936"/>
        <end position="968"/>
    </location>
</feature>
<feature type="compositionally biased region" description="Polar residues" evidence="7">
    <location>
        <begin position="945"/>
        <end position="963"/>
    </location>
</feature>
<keyword evidence="1 6" id="KW-0853">WD repeat</keyword>
<dbReference type="SUPFAM" id="SSF50978">
    <property type="entry name" value="WD40 repeat-like"/>
    <property type="match status" value="1"/>
</dbReference>
<feature type="compositionally biased region" description="Polar residues" evidence="7">
    <location>
        <begin position="502"/>
        <end position="515"/>
    </location>
</feature>
<dbReference type="InterPro" id="IPR049566">
    <property type="entry name" value="WDR59_RTC1-like_RING_Znf"/>
</dbReference>
<gene>
    <name evidence="9" type="ORF">K490DRAFT_35391</name>
</gene>
<keyword evidence="10" id="KW-1185">Reference proteome</keyword>
<dbReference type="InterPro" id="IPR015943">
    <property type="entry name" value="WD40/YVTN_repeat-like_dom_sf"/>
</dbReference>
<evidence type="ECO:0000256" key="1">
    <source>
        <dbReference type="ARBA" id="ARBA00022574"/>
    </source>
</evidence>
<organism evidence="9 10">
    <name type="scientific">Saccharata proteae CBS 121410</name>
    <dbReference type="NCBI Taxonomy" id="1314787"/>
    <lineage>
        <taxon>Eukaryota</taxon>
        <taxon>Fungi</taxon>
        <taxon>Dikarya</taxon>
        <taxon>Ascomycota</taxon>
        <taxon>Pezizomycotina</taxon>
        <taxon>Dothideomycetes</taxon>
        <taxon>Dothideomycetes incertae sedis</taxon>
        <taxon>Botryosphaeriales</taxon>
        <taxon>Saccharataceae</taxon>
        <taxon>Saccharata</taxon>
    </lineage>
</organism>
<dbReference type="PROSITE" id="PS00678">
    <property type="entry name" value="WD_REPEATS_1"/>
    <property type="match status" value="2"/>
</dbReference>
<dbReference type="GO" id="GO:1904263">
    <property type="term" value="P:positive regulation of TORC1 signaling"/>
    <property type="evidence" value="ECO:0007669"/>
    <property type="project" value="TreeGrafter"/>
</dbReference>
<accession>A0A9P4HYS9</accession>
<evidence type="ECO:0000256" key="7">
    <source>
        <dbReference type="SAM" id="MobiDB-lite"/>
    </source>
</evidence>
<evidence type="ECO:0000259" key="8">
    <source>
        <dbReference type="Pfam" id="PF17120"/>
    </source>
</evidence>
<name>A0A9P4HYS9_9PEZI</name>
<dbReference type="GO" id="GO:0061700">
    <property type="term" value="C:GATOR2 complex"/>
    <property type="evidence" value="ECO:0007669"/>
    <property type="project" value="TreeGrafter"/>
</dbReference>
<protein>
    <recommendedName>
        <fullName evidence="8">WDR59/RTC1-like RING zinc finger domain-containing protein</fullName>
    </recommendedName>
</protein>
<dbReference type="Pfam" id="PF17120">
    <property type="entry name" value="zf-RING_16"/>
    <property type="match status" value="1"/>
</dbReference>
<dbReference type="OrthoDB" id="60955at2759"/>
<keyword evidence="5" id="KW-0862">Zinc</keyword>
<feature type="compositionally biased region" description="Polar residues" evidence="7">
    <location>
        <begin position="48"/>
        <end position="62"/>
    </location>
</feature>
<evidence type="ECO:0000313" key="9">
    <source>
        <dbReference type="EMBL" id="KAF2090007.1"/>
    </source>
</evidence>
<comment type="caution">
    <text evidence="9">The sequence shown here is derived from an EMBL/GenBank/DDBJ whole genome shotgun (WGS) entry which is preliminary data.</text>
</comment>
<feature type="region of interest" description="Disordered" evidence="7">
    <location>
        <begin position="455"/>
        <end position="523"/>
    </location>
</feature>
<dbReference type="Proteomes" id="UP000799776">
    <property type="component" value="Unassembled WGS sequence"/>
</dbReference>
<evidence type="ECO:0000313" key="10">
    <source>
        <dbReference type="Proteomes" id="UP000799776"/>
    </source>
</evidence>
<dbReference type="GO" id="GO:0016239">
    <property type="term" value="P:positive regulation of macroautophagy"/>
    <property type="evidence" value="ECO:0007669"/>
    <property type="project" value="TreeGrafter"/>
</dbReference>
<evidence type="ECO:0000256" key="6">
    <source>
        <dbReference type="PROSITE-ProRule" id="PRU00221"/>
    </source>
</evidence>
<feature type="compositionally biased region" description="Basic and acidic residues" evidence="7">
    <location>
        <begin position="1343"/>
        <end position="1356"/>
    </location>
</feature>
<keyword evidence="4" id="KW-0863">Zinc-finger</keyword>
<evidence type="ECO:0000256" key="5">
    <source>
        <dbReference type="ARBA" id="ARBA00022833"/>
    </source>
</evidence>
<evidence type="ECO:0000256" key="4">
    <source>
        <dbReference type="ARBA" id="ARBA00022771"/>
    </source>
</evidence>
<feature type="domain" description="WDR59/RTC1-like RING zinc finger" evidence="8">
    <location>
        <begin position="1242"/>
        <end position="1282"/>
    </location>
</feature>
<evidence type="ECO:0000256" key="3">
    <source>
        <dbReference type="ARBA" id="ARBA00022737"/>
    </source>
</evidence>
<feature type="compositionally biased region" description="Pro residues" evidence="7">
    <location>
        <begin position="14"/>
        <end position="25"/>
    </location>
</feature>
<feature type="compositionally biased region" description="Polar residues" evidence="7">
    <location>
        <begin position="728"/>
        <end position="747"/>
    </location>
</feature>
<feature type="repeat" description="WD" evidence="6">
    <location>
        <begin position="186"/>
        <end position="228"/>
    </location>
</feature>
<reference evidence="9" key="1">
    <citation type="journal article" date="2020" name="Stud. Mycol.">
        <title>101 Dothideomycetes genomes: a test case for predicting lifestyles and emergence of pathogens.</title>
        <authorList>
            <person name="Haridas S."/>
            <person name="Albert R."/>
            <person name="Binder M."/>
            <person name="Bloem J."/>
            <person name="Labutti K."/>
            <person name="Salamov A."/>
            <person name="Andreopoulos B."/>
            <person name="Baker S."/>
            <person name="Barry K."/>
            <person name="Bills G."/>
            <person name="Bluhm B."/>
            <person name="Cannon C."/>
            <person name="Castanera R."/>
            <person name="Culley D."/>
            <person name="Daum C."/>
            <person name="Ezra D."/>
            <person name="Gonzalez J."/>
            <person name="Henrissat B."/>
            <person name="Kuo A."/>
            <person name="Liang C."/>
            <person name="Lipzen A."/>
            <person name="Lutzoni F."/>
            <person name="Magnuson J."/>
            <person name="Mondo S."/>
            <person name="Nolan M."/>
            <person name="Ohm R."/>
            <person name="Pangilinan J."/>
            <person name="Park H.-J."/>
            <person name="Ramirez L."/>
            <person name="Alfaro M."/>
            <person name="Sun H."/>
            <person name="Tritt A."/>
            <person name="Yoshinaga Y."/>
            <person name="Zwiers L.-H."/>
            <person name="Turgeon B."/>
            <person name="Goodwin S."/>
            <person name="Spatafora J."/>
            <person name="Crous P."/>
            <person name="Grigoriev I."/>
        </authorList>
    </citation>
    <scope>NUCLEOTIDE SEQUENCE</scope>
    <source>
        <strain evidence="9">CBS 121410</strain>
    </source>
</reference>
<feature type="region of interest" description="Disordered" evidence="7">
    <location>
        <begin position="1"/>
        <end position="77"/>
    </location>
</feature>
<dbReference type="PROSITE" id="PS50082">
    <property type="entry name" value="WD_REPEATS_2"/>
    <property type="match status" value="3"/>
</dbReference>
<feature type="compositionally biased region" description="Basic residues" evidence="7">
    <location>
        <begin position="1173"/>
        <end position="1184"/>
    </location>
</feature>
<dbReference type="EMBL" id="ML978713">
    <property type="protein sequence ID" value="KAF2090007.1"/>
    <property type="molecule type" value="Genomic_DNA"/>
</dbReference>
<keyword evidence="3" id="KW-0677">Repeat</keyword>
<dbReference type="InterPro" id="IPR036322">
    <property type="entry name" value="WD40_repeat_dom_sf"/>
</dbReference>
<sequence length="1378" mass="151311">MATDHTRRPAAALNPPPAPPLPPPQRTAARNAFSRLAQSLAGPYASRPNIQQSRGDSASNPLTPRIPGLSSLSSQDASHKTGLDISAVHINQARTHAILAGREILKTISIDGTQCAEEINLRTAVINYAAHNTTGSTAPIRHRDTLEIHDVKWSHGSYSSHIATAAANGKLVLYDLNRTGVELVHLHEHNRQVHKLAFNPFQGHSLLSASRDAFVRLWDLRDMRKEGLCASRDKYAGQSEGIRDVQWSPTDGVEFAFGTENGVIQRWDIRMNRAPKLKINAHDKTCFSIDWHPDGKYLASAGADKSVRIWDFSSEARRQKPAWLIRTPYPVSNARWRPPFWSAGAHDNDNGIWQCTQLATAYDKDHPVVHLWDFRRPSLPFREILPERCSTAPTDLLWRSRDLLWTVGREGIFSQSDVHFSPKVVDRRNMSGFAVSTNGEVGAFTQRRLRRRASYSSDETYTTDGRAKRDDSEKNSLPRSSADDSIDDSFLSSSFKRHHGRSASNRSTKSVASNPPSEPGPKEVMLLCDSLASKKYSFTPNQVAFRGVLPGTFNVSLFTFLAHKYKAISVDDPPSLQSFEELRKVFYANADYAQKAGYYRLADSWRIVGLTVYNAVWRRAEANKNLRLKHQNTSSAKIGLPEGSIVMAAKREHEQPTNPAIRAIYGADLHIHATPDSSSNVATPVARPINQDRIPAQCSSVPLLDLDHEDNLTLPPSAIDVQALTSNQASDELESHSSGLNDSQSAHSTDDLEERRATLSSWRAPPRVPLNLEPYDNPALNGRPPFVRHDSGESFAMFSASTDSRGDARGLSVPGSFASGWSQSFSSESLPERWEQEHPPRVNFGDSLPQRAAINDHSNRRAETSPGAILAAAPFQASALASSAEQSSKVLHDMEMLRQHNQLMRNSSTDSDAFPSSKGSFSEASLSNFDAMEASGTIVPDASPGVSSPQRPLPTSIQRQSIGAPSVMEPDATKDCLVLSDFLTKHEDVDSEQETPLSLIDLLHGLVEFHASVLCDAQTIAHVLLLTMDLLPQNQTTPEVVKTAILHTYADQLSSMSMSPAMIRTILNNHLVPLMRTGINPLQAESILATYHNQLLSLNLFNAAAFLRRLSYPTHPAVYEQALQETQIALRCTQCKNAINNTYDKLLCENCKRRQAPCPICWGVYPPFEAPSKKRKSRAGKLPRHSGSLPSRSRASCRAYPSHKPSDVPTASDQLGSGSFGDEFKSMSRSAPEKQPAQPTLYTSCALCGHVAHMACLRVWFSEPLLSEGACPVEGCLCDCVRGPRREAKLEELRTRKAVTERGKVRDDGRKVVESRAVYGARGRLVGGTDGVAGVGEVFGDGNGRDLSRQGSRDDLAALAGGGGRRVRVVEPAAGKST</sequence>
<dbReference type="InterPro" id="IPR001680">
    <property type="entry name" value="WD40_rpt"/>
</dbReference>
<feature type="region of interest" description="Disordered" evidence="7">
    <location>
        <begin position="1343"/>
        <end position="1363"/>
    </location>
</feature>
<feature type="compositionally biased region" description="Basic and acidic residues" evidence="7">
    <location>
        <begin position="748"/>
        <end position="757"/>
    </location>
</feature>
<dbReference type="PANTHER" id="PTHR46200:SF1">
    <property type="entry name" value="GATOR COMPLEX PROTEIN WDR24"/>
    <property type="match status" value="1"/>
</dbReference>
<dbReference type="GO" id="GO:0005774">
    <property type="term" value="C:vacuolar membrane"/>
    <property type="evidence" value="ECO:0007669"/>
    <property type="project" value="TreeGrafter"/>
</dbReference>
<dbReference type="PROSITE" id="PS50294">
    <property type="entry name" value="WD_REPEATS_REGION"/>
    <property type="match status" value="2"/>
</dbReference>
<keyword evidence="2" id="KW-0479">Metal-binding</keyword>
<feature type="region of interest" description="Disordered" evidence="7">
    <location>
        <begin position="728"/>
        <end position="761"/>
    </location>
</feature>
<dbReference type="Pfam" id="PF00400">
    <property type="entry name" value="WD40"/>
    <property type="match status" value="2"/>
</dbReference>
<dbReference type="GO" id="GO:0005829">
    <property type="term" value="C:cytosol"/>
    <property type="evidence" value="ECO:0007669"/>
    <property type="project" value="TreeGrafter"/>
</dbReference>
<dbReference type="InterPro" id="IPR019775">
    <property type="entry name" value="WD40_repeat_CS"/>
</dbReference>
<feature type="region of interest" description="Disordered" evidence="7">
    <location>
        <begin position="1172"/>
        <end position="1236"/>
    </location>
</feature>
<feature type="repeat" description="WD" evidence="6">
    <location>
        <begin position="235"/>
        <end position="277"/>
    </location>
</feature>
<evidence type="ECO:0000256" key="2">
    <source>
        <dbReference type="ARBA" id="ARBA00022723"/>
    </source>
</evidence>
<dbReference type="PANTHER" id="PTHR46200">
    <property type="entry name" value="GATOR COMPLEX PROTEIN WDR24"/>
    <property type="match status" value="1"/>
</dbReference>
<proteinExistence type="predicted"/>
<feature type="compositionally biased region" description="Basic and acidic residues" evidence="7">
    <location>
        <begin position="465"/>
        <end position="476"/>
    </location>
</feature>
<dbReference type="Gene3D" id="2.130.10.10">
    <property type="entry name" value="YVTN repeat-like/Quinoprotein amine dehydrogenase"/>
    <property type="match status" value="1"/>
</dbReference>
<dbReference type="GO" id="GO:0008270">
    <property type="term" value="F:zinc ion binding"/>
    <property type="evidence" value="ECO:0007669"/>
    <property type="project" value="UniProtKB-KW"/>
</dbReference>
<feature type="repeat" description="WD" evidence="6">
    <location>
        <begin position="279"/>
        <end position="320"/>
    </location>
</feature>